<dbReference type="AlphaFoldDB" id="A0A3B6U3J0"/>
<reference evidence="1" key="1">
    <citation type="submission" date="2018-08" db="EMBL/GenBank/DDBJ databases">
        <authorList>
            <person name="Rossello M."/>
        </authorList>
    </citation>
    <scope>NUCLEOTIDE SEQUENCE [LARGE SCALE GENOMIC DNA]</scope>
    <source>
        <strain evidence="1">cv. Chinese Spring</strain>
    </source>
</reference>
<dbReference type="EnsemblPlants" id="TraesCSU02G028000.1">
    <property type="protein sequence ID" value="TraesCSU02G028000.1"/>
    <property type="gene ID" value="TraesCSU02G028000"/>
</dbReference>
<reference evidence="1" key="2">
    <citation type="submission" date="2018-10" db="UniProtKB">
        <authorList>
            <consortium name="EnsemblPlants"/>
        </authorList>
    </citation>
    <scope>IDENTIFICATION</scope>
</reference>
<keyword evidence="2" id="KW-1185">Reference proteome</keyword>
<dbReference type="Gramene" id="TraesWEE_scaffold_062139_01G000300.1">
    <property type="protein sequence ID" value="TraesWEE_scaffold_062139_01G000300.1"/>
    <property type="gene ID" value="TraesWEE_scaffold_062139_01G000300"/>
</dbReference>
<dbReference type="Gramene" id="TraesCLE_scaffold_105550_01G000100.1">
    <property type="protein sequence ID" value="TraesCLE_scaffold_105550_01G000100.1"/>
    <property type="gene ID" value="TraesCLE_scaffold_105550_01G000100"/>
</dbReference>
<dbReference type="PANTHER" id="PTHR33186">
    <property type="entry name" value="OS10G0136150 PROTEIN-RELATED"/>
    <property type="match status" value="1"/>
</dbReference>
<dbReference type="Proteomes" id="UP000019116">
    <property type="component" value="Chromosome Un"/>
</dbReference>
<evidence type="ECO:0000313" key="2">
    <source>
        <dbReference type="Proteomes" id="UP000019116"/>
    </source>
</evidence>
<organism evidence="1">
    <name type="scientific">Triticum aestivum</name>
    <name type="common">Wheat</name>
    <dbReference type="NCBI Taxonomy" id="4565"/>
    <lineage>
        <taxon>Eukaryota</taxon>
        <taxon>Viridiplantae</taxon>
        <taxon>Streptophyta</taxon>
        <taxon>Embryophyta</taxon>
        <taxon>Tracheophyta</taxon>
        <taxon>Spermatophyta</taxon>
        <taxon>Magnoliopsida</taxon>
        <taxon>Liliopsida</taxon>
        <taxon>Poales</taxon>
        <taxon>Poaceae</taxon>
        <taxon>BOP clade</taxon>
        <taxon>Pooideae</taxon>
        <taxon>Triticodae</taxon>
        <taxon>Triticeae</taxon>
        <taxon>Triticinae</taxon>
        <taxon>Triticum</taxon>
    </lineage>
</organism>
<dbReference type="GeneID" id="123143447"/>
<proteinExistence type="predicted"/>
<evidence type="ECO:0008006" key="3">
    <source>
        <dbReference type="Google" id="ProtNLM"/>
    </source>
</evidence>
<dbReference type="RefSeq" id="XP_044418311.1">
    <property type="nucleotide sequence ID" value="XM_044562376.1"/>
</dbReference>
<name>A0A3B6U3J0_WHEAT</name>
<protein>
    <recommendedName>
        <fullName evidence="3">F-box associated domain-containing protein</fullName>
    </recommendedName>
</protein>
<evidence type="ECO:0000313" key="1">
    <source>
        <dbReference type="EnsemblPlants" id="TraesCSU02G028000.1"/>
    </source>
</evidence>
<dbReference type="Gramene" id="TraesCAD_scaffold_138280_01G000100.1">
    <property type="protein sequence ID" value="TraesCAD_scaffold_138280_01G000100.1"/>
    <property type="gene ID" value="TraesCAD_scaffold_138280_01G000100"/>
</dbReference>
<dbReference type="Gramene" id="TraesCSU02G028000.1">
    <property type="protein sequence ID" value="TraesCSU02G028000.1"/>
    <property type="gene ID" value="TraesCSU02G028000"/>
</dbReference>
<sequence>MLITDKPAVLVQNSLYWLPTGNLDVFLEFDLERQILAVIWMPVDLVAKGCYDICVTCAEDGGLGFFCVLQLDYIAQLWKRKTDYHGVASWVLGRTIELDNLIPSNLAGKLPIVVLGFAEDNNGVCLWIGGVFAIVHLESLQFKELFKSNRLFHCHPFESVYTAEADIGGGHDGADLLQNT</sequence>
<dbReference type="OrthoDB" id="10367191at2759"/>
<accession>A0A3B6U3J0</accession>
<gene>
    <name evidence="1" type="primary">LOC123143447</name>
</gene>
<dbReference type="PANTHER" id="PTHR33186:SF13">
    <property type="entry name" value="OS10G0138300 PROTEIN"/>
    <property type="match status" value="1"/>
</dbReference>
<dbReference type="STRING" id="4565.A0A3B6U3J0"/>
<dbReference type="Gramene" id="TraesROB_scaffold_048921_01G000300.1">
    <property type="protein sequence ID" value="TraesROB_scaffold_048921_01G000300.1"/>
    <property type="gene ID" value="TraesROB_scaffold_048921_01G000300"/>
</dbReference>